<accession>A0AC34QSB3</accession>
<dbReference type="WBParaSite" id="JU765_v2.g18770.t1">
    <property type="protein sequence ID" value="JU765_v2.g18770.t1"/>
    <property type="gene ID" value="JU765_v2.g18770"/>
</dbReference>
<protein>
    <submittedName>
        <fullName evidence="2">Non-specific serine/threonine protein kinase</fullName>
    </submittedName>
</protein>
<name>A0AC34QSB3_9BILA</name>
<organism evidence="1 2">
    <name type="scientific">Panagrolaimus sp. JU765</name>
    <dbReference type="NCBI Taxonomy" id="591449"/>
    <lineage>
        <taxon>Eukaryota</taxon>
        <taxon>Metazoa</taxon>
        <taxon>Ecdysozoa</taxon>
        <taxon>Nematoda</taxon>
        <taxon>Chromadorea</taxon>
        <taxon>Rhabditida</taxon>
        <taxon>Tylenchina</taxon>
        <taxon>Panagrolaimomorpha</taxon>
        <taxon>Panagrolaimoidea</taxon>
        <taxon>Panagrolaimidae</taxon>
        <taxon>Panagrolaimus</taxon>
    </lineage>
</organism>
<reference evidence="2" key="1">
    <citation type="submission" date="2022-11" db="UniProtKB">
        <authorList>
            <consortium name="WormBaseParasite"/>
        </authorList>
    </citation>
    <scope>IDENTIFICATION</scope>
</reference>
<sequence length="325" mass="37004">MGNTEENVQNLESTPKAVIKAKDDFLFLAELGEGSYSTVYLGCERKTSEKFAIKVCLKKQIIRENKTAQVFREKECLMLLSKPENCHPFIVRLYCTFQDADSLYFVLSLASNKDLFAILKKNKKLSVDETKFVSSEIISALGHIHKFGVIHRDVKPENILLSSEGHMVLSDFGSAKKLEPVPETEKETEDAESSSDDVPKRRARRSSFVGTAHYVTPEVLENRPVDETCDYWALGCIIFQCLTGERPFADVSEHLIFRRIVALRYKFPEDFPSVNARDLIENLLILEKEDRLGSKKQGGVKKIMDHAFFENVNWENLAQVASPFR</sequence>
<evidence type="ECO:0000313" key="1">
    <source>
        <dbReference type="Proteomes" id="UP000887576"/>
    </source>
</evidence>
<proteinExistence type="predicted"/>
<dbReference type="Proteomes" id="UP000887576">
    <property type="component" value="Unplaced"/>
</dbReference>
<evidence type="ECO:0000313" key="2">
    <source>
        <dbReference type="WBParaSite" id="JU765_v2.g18770.t1"/>
    </source>
</evidence>